<dbReference type="InterPro" id="IPR028846">
    <property type="entry name" value="Recoverin"/>
</dbReference>
<sequence>MGNFVGPRKKLSREDLTFLKENTHFTKRQIKQWYNGFIRDCPSGQLSKKKFIEVYSGFFPDGNAEKFCTHVFQFLLAINITSGGNPEEKLEWAYQMYDIDGNGTIERTEMVEIIRAIYSMLGTDNTAVDISPEARAEEIFEKMDENGDGVLTREEFMKGCMEDSQLKAMLLADDPVE</sequence>
<dbReference type="PANTHER" id="PTHR23055:SF69">
    <property type="entry name" value="NEURONAL CALCIUM SENSOR 2"/>
    <property type="match status" value="1"/>
</dbReference>
<dbReference type="InterPro" id="IPR002048">
    <property type="entry name" value="EF_hand_dom"/>
</dbReference>
<dbReference type="EMBL" id="FN317645">
    <property type="protein sequence ID" value="CAX73375.1"/>
    <property type="molecule type" value="mRNA"/>
</dbReference>
<evidence type="ECO:0000313" key="5">
    <source>
        <dbReference type="EMBL" id="CAX73375.1"/>
    </source>
</evidence>
<accession>C1LF97</accession>
<dbReference type="InterPro" id="IPR018247">
    <property type="entry name" value="EF_Hand_1_Ca_BS"/>
</dbReference>
<name>C1LF97_SCHJA</name>
<evidence type="ECO:0000256" key="2">
    <source>
        <dbReference type="ARBA" id="ARBA00022737"/>
    </source>
</evidence>
<keyword evidence="3" id="KW-0106">Calcium</keyword>
<evidence type="ECO:0000259" key="4">
    <source>
        <dbReference type="PROSITE" id="PS50222"/>
    </source>
</evidence>
<keyword evidence="2" id="KW-0677">Repeat</keyword>
<feature type="domain" description="EF-hand" evidence="4">
    <location>
        <begin position="131"/>
        <end position="166"/>
    </location>
</feature>
<keyword evidence="1" id="KW-0479">Metal-binding</keyword>
<evidence type="ECO:0000256" key="1">
    <source>
        <dbReference type="ARBA" id="ARBA00022723"/>
    </source>
</evidence>
<dbReference type="PRINTS" id="PR00450">
    <property type="entry name" value="RECOVERIN"/>
</dbReference>
<dbReference type="InterPro" id="IPR011992">
    <property type="entry name" value="EF-hand-dom_pair"/>
</dbReference>
<evidence type="ECO:0000256" key="3">
    <source>
        <dbReference type="ARBA" id="ARBA00022837"/>
    </source>
</evidence>
<dbReference type="Gene3D" id="1.10.238.10">
    <property type="entry name" value="EF-hand"/>
    <property type="match status" value="1"/>
</dbReference>
<dbReference type="PROSITE" id="PS50222">
    <property type="entry name" value="EF_HAND_2"/>
    <property type="match status" value="2"/>
</dbReference>
<dbReference type="Pfam" id="PF13499">
    <property type="entry name" value="EF-hand_7"/>
    <property type="match status" value="1"/>
</dbReference>
<gene>
    <name evidence="5" type="primary">NCS-2</name>
</gene>
<feature type="domain" description="EF-hand" evidence="4">
    <location>
        <begin position="85"/>
        <end position="120"/>
    </location>
</feature>
<reference evidence="5" key="2">
    <citation type="submission" date="2009-03" db="EMBL/GenBank/DDBJ databases">
        <authorList>
            <person name="Gang L."/>
        </authorList>
    </citation>
    <scope>NUCLEOTIDE SEQUENCE</scope>
    <source>
        <strain evidence="5">Anhui</strain>
    </source>
</reference>
<dbReference type="PANTHER" id="PTHR23055">
    <property type="entry name" value="CALCIUM BINDING PROTEINS"/>
    <property type="match status" value="1"/>
</dbReference>
<organism evidence="5">
    <name type="scientific">Schistosoma japonicum</name>
    <name type="common">Blood fluke</name>
    <dbReference type="NCBI Taxonomy" id="6182"/>
    <lineage>
        <taxon>Eukaryota</taxon>
        <taxon>Metazoa</taxon>
        <taxon>Spiralia</taxon>
        <taxon>Lophotrochozoa</taxon>
        <taxon>Platyhelminthes</taxon>
        <taxon>Trematoda</taxon>
        <taxon>Digenea</taxon>
        <taxon>Strigeidida</taxon>
        <taxon>Schistosomatoidea</taxon>
        <taxon>Schistosomatidae</taxon>
        <taxon>Schistosoma</taxon>
    </lineage>
</organism>
<dbReference type="SUPFAM" id="SSF47473">
    <property type="entry name" value="EF-hand"/>
    <property type="match status" value="1"/>
</dbReference>
<dbReference type="AlphaFoldDB" id="C1LF97"/>
<dbReference type="SMART" id="SM00054">
    <property type="entry name" value="EFh"/>
    <property type="match status" value="2"/>
</dbReference>
<proteinExistence type="evidence at transcript level"/>
<reference evidence="5" key="1">
    <citation type="journal article" date="2009" name="Nature">
        <title>The Schistosoma japonicum genome reveals features of host-parasite interplay.</title>
        <authorList>
            <person name="Liu F."/>
            <person name="Zhou Y."/>
            <person name="Wang Z.Q."/>
            <person name="Lu G."/>
            <person name="Zheng H."/>
            <person name="Brindley P.J."/>
            <person name="McManus D.P."/>
            <person name="Blair D."/>
            <person name="Zhang Q.H."/>
            <person name="Zhong Y."/>
            <person name="Wang S."/>
            <person name="Han Z.G."/>
            <person name="Chen Z."/>
        </authorList>
    </citation>
    <scope>NUCLEOTIDE SEQUENCE</scope>
    <source>
        <strain evidence="5">Anhui</strain>
    </source>
</reference>
<dbReference type="CDD" id="cd00051">
    <property type="entry name" value="EFh"/>
    <property type="match status" value="1"/>
</dbReference>
<protein>
    <submittedName>
        <fullName evidence="5">Neuronal calcium sensor 2</fullName>
    </submittedName>
</protein>
<dbReference type="PROSITE" id="PS00018">
    <property type="entry name" value="EF_HAND_1"/>
    <property type="match status" value="2"/>
</dbReference>
<dbReference type="GO" id="GO:0005509">
    <property type="term" value="F:calcium ion binding"/>
    <property type="evidence" value="ECO:0007669"/>
    <property type="project" value="InterPro"/>
</dbReference>